<sequence>MYGRMRPGRCVQQNYGYIGCHTDVTRVIATRCSGRSRCEIANLEAELATYQNCPADLKVYLDANYTCIKVATDRTGECQRHGTVTLTSPIGYIANNRTTRSPRGCSWVVEALPGQHIELTLMDFTRFPDGSKVKIRASQYCVEYVVISEQGKEENVVVCDGDPRVDQIYRSRGNVVAIRLSEQLTGRSSPVHFLIKYEALGCPYPPLSSDYRIVRQKDGSITVTCNATRQSYWTLVCRNRKWIGNLGNCSAAALGVDKSQTWDIENVLGIHILTIGCVAVIVCFIIVIIGVVCIRRQSRRPHLPLMTSSASTSRRCVDAKSECYTTVGSMRRGTTGRPGRGSTSGEYTHIWQTRRPTPVATPAVPECATDDPTGPCSGFSTFKPPPGHIYARPSFACEGEGQCFRSAAVARLLRLRPRRSARTAEQEL</sequence>
<dbReference type="Proteomes" id="UP001209878">
    <property type="component" value="Unassembled WGS sequence"/>
</dbReference>
<dbReference type="InterPro" id="IPR000859">
    <property type="entry name" value="CUB_dom"/>
</dbReference>
<organism evidence="5 6">
    <name type="scientific">Ridgeia piscesae</name>
    <name type="common">Tubeworm</name>
    <dbReference type="NCBI Taxonomy" id="27915"/>
    <lineage>
        <taxon>Eukaryota</taxon>
        <taxon>Metazoa</taxon>
        <taxon>Spiralia</taxon>
        <taxon>Lophotrochozoa</taxon>
        <taxon>Annelida</taxon>
        <taxon>Polychaeta</taxon>
        <taxon>Sedentaria</taxon>
        <taxon>Canalipalpata</taxon>
        <taxon>Sabellida</taxon>
        <taxon>Siboglinidae</taxon>
        <taxon>Ridgeia</taxon>
    </lineage>
</organism>
<comment type="caution">
    <text evidence="5">The sequence shown here is derived from an EMBL/GenBank/DDBJ whole genome shotgun (WGS) entry which is preliminary data.</text>
</comment>
<keyword evidence="6" id="KW-1185">Reference proteome</keyword>
<comment type="caution">
    <text evidence="2">Lacks conserved residue(s) required for the propagation of feature annotation.</text>
</comment>
<keyword evidence="3" id="KW-0812">Transmembrane</keyword>
<proteinExistence type="predicted"/>
<evidence type="ECO:0000313" key="5">
    <source>
        <dbReference type="EMBL" id="KAK2191039.1"/>
    </source>
</evidence>
<reference evidence="5" key="1">
    <citation type="journal article" date="2023" name="Mol. Biol. Evol.">
        <title>Third-Generation Sequencing Reveals the Adaptive Role of the Epigenome in Three Deep-Sea Polychaetes.</title>
        <authorList>
            <person name="Perez M."/>
            <person name="Aroh O."/>
            <person name="Sun Y."/>
            <person name="Lan Y."/>
            <person name="Juniper S.K."/>
            <person name="Young C.R."/>
            <person name="Angers B."/>
            <person name="Qian P.Y."/>
        </authorList>
    </citation>
    <scope>NUCLEOTIDE SEQUENCE</scope>
    <source>
        <strain evidence="5">R07B-5</strain>
    </source>
</reference>
<evidence type="ECO:0000256" key="3">
    <source>
        <dbReference type="SAM" id="Phobius"/>
    </source>
</evidence>
<dbReference type="EMBL" id="JAODUO010000062">
    <property type="protein sequence ID" value="KAK2191039.1"/>
    <property type="molecule type" value="Genomic_DNA"/>
</dbReference>
<evidence type="ECO:0000256" key="1">
    <source>
        <dbReference type="ARBA" id="ARBA00023157"/>
    </source>
</evidence>
<accession>A0AAD9PA47</accession>
<dbReference type="InterPro" id="IPR035914">
    <property type="entry name" value="Sperma_CUB_dom_sf"/>
</dbReference>
<dbReference type="Gene3D" id="2.60.120.290">
    <property type="entry name" value="Spermadhesin, CUB domain"/>
    <property type="match status" value="1"/>
</dbReference>
<name>A0AAD9PA47_RIDPI</name>
<evidence type="ECO:0000256" key="2">
    <source>
        <dbReference type="PROSITE-ProRule" id="PRU00059"/>
    </source>
</evidence>
<feature type="domain" description="CUB" evidence="4">
    <location>
        <begin position="78"/>
        <end position="200"/>
    </location>
</feature>
<dbReference type="SUPFAM" id="SSF49854">
    <property type="entry name" value="Spermadhesin, CUB domain"/>
    <property type="match status" value="1"/>
</dbReference>
<dbReference type="CDD" id="cd22823">
    <property type="entry name" value="Gal_Rha_Lectin"/>
    <property type="match status" value="1"/>
</dbReference>
<evidence type="ECO:0000313" key="6">
    <source>
        <dbReference type="Proteomes" id="UP001209878"/>
    </source>
</evidence>
<dbReference type="InterPro" id="IPR043159">
    <property type="entry name" value="Lectin_gal-bd_sf"/>
</dbReference>
<keyword evidence="1 2" id="KW-1015">Disulfide bond</keyword>
<dbReference type="AlphaFoldDB" id="A0AAD9PA47"/>
<feature type="disulfide bond" evidence="2">
    <location>
        <begin position="78"/>
        <end position="105"/>
    </location>
</feature>
<protein>
    <recommendedName>
        <fullName evidence="4">CUB domain-containing protein</fullName>
    </recommendedName>
</protein>
<evidence type="ECO:0000259" key="4">
    <source>
        <dbReference type="PROSITE" id="PS01180"/>
    </source>
</evidence>
<gene>
    <name evidence="5" type="ORF">NP493_62g05014</name>
</gene>
<dbReference type="Gene3D" id="2.60.120.740">
    <property type="match status" value="1"/>
</dbReference>
<keyword evidence="3" id="KW-0472">Membrane</keyword>
<keyword evidence="3" id="KW-1133">Transmembrane helix</keyword>
<dbReference type="PANTHER" id="PTHR46780">
    <property type="entry name" value="PROTEIN EVA-1"/>
    <property type="match status" value="1"/>
</dbReference>
<feature type="transmembrane region" description="Helical" evidence="3">
    <location>
        <begin position="268"/>
        <end position="294"/>
    </location>
</feature>
<dbReference type="PROSITE" id="PS01180">
    <property type="entry name" value="CUB"/>
    <property type="match status" value="1"/>
</dbReference>